<organism evidence="2 3">
    <name type="scientific">Mycena maculata</name>
    <dbReference type="NCBI Taxonomy" id="230809"/>
    <lineage>
        <taxon>Eukaryota</taxon>
        <taxon>Fungi</taxon>
        <taxon>Dikarya</taxon>
        <taxon>Basidiomycota</taxon>
        <taxon>Agaricomycotina</taxon>
        <taxon>Agaricomycetes</taxon>
        <taxon>Agaricomycetidae</taxon>
        <taxon>Agaricales</taxon>
        <taxon>Marasmiineae</taxon>
        <taxon>Mycenaceae</taxon>
        <taxon>Mycena</taxon>
    </lineage>
</organism>
<name>A0AAD7N2T3_9AGAR</name>
<dbReference type="EMBL" id="JARJLG010000113">
    <property type="protein sequence ID" value="KAJ7743253.1"/>
    <property type="molecule type" value="Genomic_DNA"/>
</dbReference>
<protein>
    <recommendedName>
        <fullName evidence="4">CxC2-like cysteine cluster KDZ transposase-associated domain-containing protein</fullName>
    </recommendedName>
</protein>
<dbReference type="AlphaFoldDB" id="A0AAD7N2T3"/>
<feature type="region of interest" description="Disordered" evidence="1">
    <location>
        <begin position="63"/>
        <end position="88"/>
    </location>
</feature>
<dbReference type="InterPro" id="IPR040521">
    <property type="entry name" value="KDZ"/>
</dbReference>
<keyword evidence="3" id="KW-1185">Reference proteome</keyword>
<reference evidence="2" key="1">
    <citation type="submission" date="2023-03" db="EMBL/GenBank/DDBJ databases">
        <title>Massive genome expansion in bonnet fungi (Mycena s.s.) driven by repeated elements and novel gene families across ecological guilds.</title>
        <authorList>
            <consortium name="Lawrence Berkeley National Laboratory"/>
            <person name="Harder C.B."/>
            <person name="Miyauchi S."/>
            <person name="Viragh M."/>
            <person name="Kuo A."/>
            <person name="Thoen E."/>
            <person name="Andreopoulos B."/>
            <person name="Lu D."/>
            <person name="Skrede I."/>
            <person name="Drula E."/>
            <person name="Henrissat B."/>
            <person name="Morin E."/>
            <person name="Kohler A."/>
            <person name="Barry K."/>
            <person name="LaButti K."/>
            <person name="Morin E."/>
            <person name="Salamov A."/>
            <person name="Lipzen A."/>
            <person name="Mereny Z."/>
            <person name="Hegedus B."/>
            <person name="Baldrian P."/>
            <person name="Stursova M."/>
            <person name="Weitz H."/>
            <person name="Taylor A."/>
            <person name="Grigoriev I.V."/>
            <person name="Nagy L.G."/>
            <person name="Martin F."/>
            <person name="Kauserud H."/>
        </authorList>
    </citation>
    <scope>NUCLEOTIDE SEQUENCE</scope>
    <source>
        <strain evidence="2">CBHHK188m</strain>
    </source>
</reference>
<evidence type="ECO:0000313" key="2">
    <source>
        <dbReference type="EMBL" id="KAJ7743253.1"/>
    </source>
</evidence>
<proteinExistence type="predicted"/>
<accession>A0AAD7N2T3</accession>
<evidence type="ECO:0000313" key="3">
    <source>
        <dbReference type="Proteomes" id="UP001215280"/>
    </source>
</evidence>
<evidence type="ECO:0000256" key="1">
    <source>
        <dbReference type="SAM" id="MobiDB-lite"/>
    </source>
</evidence>
<comment type="caution">
    <text evidence="2">The sequence shown here is derived from an EMBL/GenBank/DDBJ whole genome shotgun (WGS) entry which is preliminary data.</text>
</comment>
<dbReference type="Pfam" id="PF18758">
    <property type="entry name" value="KDZ"/>
    <property type="match status" value="1"/>
</dbReference>
<dbReference type="Proteomes" id="UP001215280">
    <property type="component" value="Unassembled WGS sequence"/>
</dbReference>
<feature type="compositionally biased region" description="Low complexity" evidence="1">
    <location>
        <begin position="63"/>
        <end position="73"/>
    </location>
</feature>
<sequence length="931" mass="105428">MNPVPRCNLTSVTSVTHRLVFFSSPSSAMAHKKTHKRKGTDLLQAPDNHVAFRNSAVKRVHYTTTDDTGSSTSLPEPELSDSPEQRKRTQNGQLIDDFGDHFEELGMLLLEYEADEETGLVCECGSGMERTTQCYDCTGYAAACSTCFVKAHLRIPFHWAEVWNTLAGFFVRHDISKLGHVIQLGHNGDRCEQPTGERLFTVVDSNATKQDQTAHAFKIVSCNNQGPAYRLHRQHVEGISMHNFESKKAAYDYLGAIRRLSDNSFTADVANPYATFLRVVRVFNYLTLKKRCGQFHGIDILIPHRPVGNLLVWCPACPEPGLNSDPNCPTTPAHLRRVNNYRHLNQSQRTLDGNHQCNQFSKNTDPDDVSLCAGKAYFPVDSTYQQYLKSVPASTAKATCNYLKVVNKQDKKKFNNMAITGTVNCQCSHVFILSCVDLPHAERFANSDYALAMALRNHKPSEEFTFKLQIEVDDVDEAATYDIACEYVINLEKRFETYFPDQLASIRKMRWGVPALHVQGHQDSCTYLFGTGYMECIGHFHGKTAEHYWPEANQLGPHICQMNLGHRQDTMINHHGDWNYKKTMKIASDLAEDLQAARRKYLEKRNHYIGLSISFKDRVAEWQKTPRKTYKQGKEAVIPSQLSIYQAMLAQDDNFASTLVPKSKIAKFLDEGLKIQDNQLKLKHLIQDTTEHDLQAWRKEIAGRTSKLRDQIAAFRSDQKHFMAKVGDKVAAQTILGTPIEDEKLFLPSDLTENERQKMDVVALGMEESKWREGQAFDILRALQHIVKTINALRNRKFKNDRQQKQNSRAGDQIAEVTKRQNHRIESYSAARLALISLNGSTDFPVLTEADLFMKSVQQKRRVGDSKRTDGLLWRATALATIGSYDSEVEMGELKQAEEGGDQAAVAGTQMDRCKSGTQLFLHFHPNLTLI</sequence>
<evidence type="ECO:0008006" key="4">
    <source>
        <dbReference type="Google" id="ProtNLM"/>
    </source>
</evidence>
<gene>
    <name evidence="2" type="ORF">DFH07DRAFT_777465</name>
</gene>